<feature type="transmembrane region" description="Helical" evidence="5">
    <location>
        <begin position="20"/>
        <end position="40"/>
    </location>
</feature>
<evidence type="ECO:0000313" key="7">
    <source>
        <dbReference type="Proteomes" id="UP000315522"/>
    </source>
</evidence>
<comment type="similarity">
    <text evidence="1">Belongs to the FAD-binding monooxygenase family.</text>
</comment>
<evidence type="ECO:0000256" key="3">
    <source>
        <dbReference type="ARBA" id="ARBA00022827"/>
    </source>
</evidence>
<evidence type="ECO:0000313" key="6">
    <source>
        <dbReference type="EMBL" id="TVY91921.1"/>
    </source>
</evidence>
<dbReference type="SUPFAM" id="SSF51905">
    <property type="entry name" value="FAD/NAD(P)-binding domain"/>
    <property type="match status" value="2"/>
</dbReference>
<keyword evidence="7" id="KW-1185">Reference proteome</keyword>
<keyword evidence="4" id="KW-0560">Oxidoreductase</keyword>
<keyword evidence="6" id="KW-0503">Monooxygenase</keyword>
<keyword evidence="2" id="KW-0285">Flavoprotein</keyword>
<dbReference type="GO" id="GO:0050661">
    <property type="term" value="F:NADP binding"/>
    <property type="evidence" value="ECO:0007669"/>
    <property type="project" value="InterPro"/>
</dbReference>
<dbReference type="PRINTS" id="PR00411">
    <property type="entry name" value="PNDRDTASEI"/>
</dbReference>
<dbReference type="GO" id="GO:0004499">
    <property type="term" value="F:N,N-dimethylaniline monooxygenase activity"/>
    <property type="evidence" value="ECO:0007669"/>
    <property type="project" value="InterPro"/>
</dbReference>
<comment type="caution">
    <text evidence="6">The sequence shown here is derived from an EMBL/GenBank/DDBJ whole genome shotgun (WGS) entry which is preliminary data.</text>
</comment>
<dbReference type="AlphaFoldDB" id="A0A559MG23"/>
<dbReference type="InterPro" id="IPR020946">
    <property type="entry name" value="Flavin_mOase-like"/>
</dbReference>
<reference evidence="6 7" key="1">
    <citation type="submission" date="2018-05" db="EMBL/GenBank/DDBJ databases">
        <title>Genome sequencing and assembly of the regulated plant pathogen Lachnellula willkommii and related sister species for the development of diagnostic species identification markers.</title>
        <authorList>
            <person name="Giroux E."/>
            <person name="Bilodeau G."/>
        </authorList>
    </citation>
    <scope>NUCLEOTIDE SEQUENCE [LARGE SCALE GENOMIC DNA]</scope>
    <source>
        <strain evidence="6 7">CBS 172.35</strain>
    </source>
</reference>
<dbReference type="Proteomes" id="UP000315522">
    <property type="component" value="Unassembled WGS sequence"/>
</dbReference>
<evidence type="ECO:0000256" key="5">
    <source>
        <dbReference type="SAM" id="Phobius"/>
    </source>
</evidence>
<dbReference type="PANTHER" id="PTHR42877">
    <property type="entry name" value="L-ORNITHINE N(5)-MONOOXYGENASE-RELATED"/>
    <property type="match status" value="1"/>
</dbReference>
<name>A0A559MG23_9HELO</name>
<evidence type="ECO:0000256" key="2">
    <source>
        <dbReference type="ARBA" id="ARBA00022630"/>
    </source>
</evidence>
<organism evidence="6 7">
    <name type="scientific">Lachnellula willkommii</name>
    <dbReference type="NCBI Taxonomy" id="215461"/>
    <lineage>
        <taxon>Eukaryota</taxon>
        <taxon>Fungi</taxon>
        <taxon>Dikarya</taxon>
        <taxon>Ascomycota</taxon>
        <taxon>Pezizomycotina</taxon>
        <taxon>Leotiomycetes</taxon>
        <taxon>Helotiales</taxon>
        <taxon>Lachnaceae</taxon>
        <taxon>Lachnellula</taxon>
    </lineage>
</organism>
<dbReference type="PANTHER" id="PTHR42877:SF4">
    <property type="entry name" value="FAD_NAD(P)-BINDING DOMAIN-CONTAINING PROTEIN-RELATED"/>
    <property type="match status" value="1"/>
</dbReference>
<dbReference type="GO" id="GO:0050660">
    <property type="term" value="F:flavin adenine dinucleotide binding"/>
    <property type="evidence" value="ECO:0007669"/>
    <property type="project" value="InterPro"/>
</dbReference>
<keyword evidence="3" id="KW-0274">FAD</keyword>
<sequence>MAYEKSWPEASLSSRQDYTNTSVVIIGAGIGGMCIAIDLMKRNSCRDFVILEQSAGIGGTWHDNTYPGCAVDLQSIVYSYSFAQNSDWSRDFPGQKEILAYLTRVAQEYKLYEHIRFSSTAEVATWDDELKKWRTNVTVAKGSKEAEASSNYTISSDFFVSAVGQLSQPKWPEIEGMHSFTGKSMHSARWDWTYDLKDKRIAVIGSGCSAVQIIPEVAKVAKKVSVFQRTPHWIAPRGDFVISGLRKTLYRYFPFVQRYWRRRYMGINEAEHASNNFPNHEENKKLTQIALDMMHEQLPNQPEMWEKLTPKYPLGCKRVVVSDSFYPALDHPNVELETRAIHSISDHTVRVVGTSGQPEDVESHYDLIVYATGFRASEFLYPMKIYGRNGRALHEMWKDGARAYLGTCADDMPNFGIVLGPNTGLLHNSFILIIEAQSRYINGLIKPVLEARKQGGTLSLRPRPEKTEEYNVKLQNLLQNFAANDVRCTSWYKTESGRITNLWPGLVLEYQQLMEQVNYGDYESEGSSTSIVQKRPSYKVGRVVEEAGALEKLSLTTIAVAVLGGFLMRRLIALI</sequence>
<protein>
    <submittedName>
        <fullName evidence="6">FAD-binding monooxygenase</fullName>
    </submittedName>
</protein>
<dbReference type="InterPro" id="IPR036188">
    <property type="entry name" value="FAD/NAD-bd_sf"/>
</dbReference>
<evidence type="ECO:0000256" key="1">
    <source>
        <dbReference type="ARBA" id="ARBA00010139"/>
    </source>
</evidence>
<gene>
    <name evidence="6" type="primary">ktnD</name>
    <name evidence="6" type="ORF">LAWI1_G004438</name>
</gene>
<dbReference type="Pfam" id="PF00743">
    <property type="entry name" value="FMO-like"/>
    <property type="match status" value="1"/>
</dbReference>
<accession>A0A559MG23</accession>
<proteinExistence type="inferred from homology"/>
<dbReference type="Gene3D" id="3.50.50.60">
    <property type="entry name" value="FAD/NAD(P)-binding domain"/>
    <property type="match status" value="2"/>
</dbReference>
<keyword evidence="5" id="KW-1133">Transmembrane helix</keyword>
<dbReference type="EMBL" id="QGML01000428">
    <property type="protein sequence ID" value="TVY91921.1"/>
    <property type="molecule type" value="Genomic_DNA"/>
</dbReference>
<evidence type="ECO:0000256" key="4">
    <source>
        <dbReference type="ARBA" id="ARBA00023002"/>
    </source>
</evidence>
<keyword evidence="5" id="KW-0472">Membrane</keyword>
<keyword evidence="5" id="KW-0812">Transmembrane</keyword>
<dbReference type="InterPro" id="IPR051209">
    <property type="entry name" value="FAD-bind_Monooxygenase_sf"/>
</dbReference>